<protein>
    <submittedName>
        <fullName evidence="2">GPW/gp25 family protein</fullName>
    </submittedName>
</protein>
<dbReference type="Proteomes" id="UP000569732">
    <property type="component" value="Unassembled WGS sequence"/>
</dbReference>
<dbReference type="EMBL" id="JACCKB010000019">
    <property type="protein sequence ID" value="NYZ66985.1"/>
    <property type="molecule type" value="Genomic_DNA"/>
</dbReference>
<evidence type="ECO:0000313" key="2">
    <source>
        <dbReference type="EMBL" id="NYZ66985.1"/>
    </source>
</evidence>
<dbReference type="RefSeq" id="WP_180569005.1">
    <property type="nucleotide sequence ID" value="NZ_JACCKB010000019.1"/>
</dbReference>
<proteinExistence type="predicted"/>
<dbReference type="Pfam" id="PF04965">
    <property type="entry name" value="GPW_gp25"/>
    <property type="match status" value="1"/>
</dbReference>
<dbReference type="Gene3D" id="3.10.450.40">
    <property type="match status" value="1"/>
</dbReference>
<dbReference type="SUPFAM" id="SSF160719">
    <property type="entry name" value="gpW/gp25-like"/>
    <property type="match status" value="1"/>
</dbReference>
<accession>A0A853ICS2</accession>
<sequence>MINHLESFLGSGWSMPPLFQLQSSSYKTGEQEVALATMSGEEKIAESIYTIINTQPGTFITRPDFGCDLSQYVFEKLNRSTLNAIERTVADSLLYYESRIIVEDTILSIEDAIIGKLQINVAYQIIQTNSRYNQVFPYYLNEALQPAISI</sequence>
<organism evidence="2 3">
    <name type="scientific">Spartinivicinus marinus</name>
    <dbReference type="NCBI Taxonomy" id="2994442"/>
    <lineage>
        <taxon>Bacteria</taxon>
        <taxon>Pseudomonadati</taxon>
        <taxon>Pseudomonadota</taxon>
        <taxon>Gammaproteobacteria</taxon>
        <taxon>Oceanospirillales</taxon>
        <taxon>Zooshikellaceae</taxon>
        <taxon>Spartinivicinus</taxon>
    </lineage>
</organism>
<evidence type="ECO:0000259" key="1">
    <source>
        <dbReference type="Pfam" id="PF04965"/>
    </source>
</evidence>
<feature type="domain" description="IraD/Gp25-like" evidence="1">
    <location>
        <begin position="39"/>
        <end position="129"/>
    </location>
</feature>
<gene>
    <name evidence="2" type="ORF">H0A36_13265</name>
</gene>
<evidence type="ECO:0000313" key="3">
    <source>
        <dbReference type="Proteomes" id="UP000569732"/>
    </source>
</evidence>
<dbReference type="InterPro" id="IPR007048">
    <property type="entry name" value="IraD/Gp25-like"/>
</dbReference>
<dbReference type="AlphaFoldDB" id="A0A853ICS2"/>
<name>A0A853ICS2_9GAMM</name>
<comment type="caution">
    <text evidence="2">The sequence shown here is derived from an EMBL/GenBank/DDBJ whole genome shotgun (WGS) entry which is preliminary data.</text>
</comment>
<keyword evidence="3" id="KW-1185">Reference proteome</keyword>
<reference evidence="2 3" key="1">
    <citation type="submission" date="2020-07" db="EMBL/GenBank/DDBJ databases">
        <title>Endozoicomonas sp. nov., isolated from sediment.</title>
        <authorList>
            <person name="Gu T."/>
        </authorList>
    </citation>
    <scope>NUCLEOTIDE SEQUENCE [LARGE SCALE GENOMIC DNA]</scope>
    <source>
        <strain evidence="2 3">SM1973</strain>
    </source>
</reference>